<evidence type="ECO:0000256" key="1">
    <source>
        <dbReference type="SAM" id="Coils"/>
    </source>
</evidence>
<proteinExistence type="predicted"/>
<dbReference type="EMBL" id="JAAHFQ010000786">
    <property type="protein sequence ID" value="NER31331.1"/>
    <property type="molecule type" value="Genomic_DNA"/>
</dbReference>
<evidence type="ECO:0000313" key="2">
    <source>
        <dbReference type="EMBL" id="NER31331.1"/>
    </source>
</evidence>
<keyword evidence="1" id="KW-0175">Coiled coil</keyword>
<reference evidence="2" key="1">
    <citation type="submission" date="2019-11" db="EMBL/GenBank/DDBJ databases">
        <title>Genomic insights into an expanded diversity of filamentous marine cyanobacteria reveals the extraordinary biosynthetic potential of Moorea and Okeania.</title>
        <authorList>
            <person name="Ferreira Leao T."/>
            <person name="Wang M."/>
            <person name="Moss N."/>
            <person name="Da Silva R."/>
            <person name="Sanders J."/>
            <person name="Nurk S."/>
            <person name="Gurevich A."/>
            <person name="Humphrey G."/>
            <person name="Reher R."/>
            <person name="Zhu Q."/>
            <person name="Belda-Ferre P."/>
            <person name="Glukhov E."/>
            <person name="Rex R."/>
            <person name="Dorrestein P.C."/>
            <person name="Knight R."/>
            <person name="Pevzner P."/>
            <person name="Gerwick W.H."/>
            <person name="Gerwick L."/>
        </authorList>
    </citation>
    <scope>NUCLEOTIDE SEQUENCE</scope>
    <source>
        <strain evidence="2">SIO1C4</strain>
    </source>
</reference>
<protein>
    <submittedName>
        <fullName evidence="2">Uncharacterized protein</fullName>
    </submittedName>
</protein>
<feature type="coiled-coil region" evidence="1">
    <location>
        <begin position="7"/>
        <end position="34"/>
    </location>
</feature>
<comment type="caution">
    <text evidence="2">The sequence shown here is derived from an EMBL/GenBank/DDBJ whole genome shotgun (WGS) entry which is preliminary data.</text>
</comment>
<gene>
    <name evidence="2" type="ORF">F6J89_27860</name>
</gene>
<dbReference type="AlphaFoldDB" id="A0A6B3NP74"/>
<accession>A0A6B3NP74</accession>
<name>A0A6B3NP74_9CYAN</name>
<organism evidence="2">
    <name type="scientific">Symploca sp. SIO1C4</name>
    <dbReference type="NCBI Taxonomy" id="2607765"/>
    <lineage>
        <taxon>Bacteria</taxon>
        <taxon>Bacillati</taxon>
        <taxon>Cyanobacteriota</taxon>
        <taxon>Cyanophyceae</taxon>
        <taxon>Coleofasciculales</taxon>
        <taxon>Coleofasciculaceae</taxon>
        <taxon>Symploca</taxon>
    </lineage>
</organism>
<sequence>MSKSIVLALTSSNLDRAREAVSRLSREEKKLLLQEILGSAGFPVGWEKSSEAEIAVQIQSGDFDLSQFFLAAAQRVSQERLADID</sequence>